<keyword evidence="2" id="KW-1185">Reference proteome</keyword>
<dbReference type="InParanoid" id="F0X7F2"/>
<dbReference type="AlphaFoldDB" id="F0X7F2"/>
<reference evidence="1 2" key="1">
    <citation type="journal article" date="2011" name="Proc. Natl. Acad. Sci. U.S.A.">
        <title>Genome and transcriptome analyses of the mountain pine beetle-fungal symbiont Grosmannia clavigera, a lodgepole pine pathogen.</title>
        <authorList>
            <person name="DiGuistini S."/>
            <person name="Wang Y."/>
            <person name="Liao N.Y."/>
            <person name="Taylor G."/>
            <person name="Tanguay P."/>
            <person name="Feau N."/>
            <person name="Henrissat B."/>
            <person name="Chan S.K."/>
            <person name="Hesse-Orce U."/>
            <person name="Alamouti S.M."/>
            <person name="Tsui C.K.M."/>
            <person name="Docking R.T."/>
            <person name="Levasseur A."/>
            <person name="Haridas S."/>
            <person name="Robertson G."/>
            <person name="Birol I."/>
            <person name="Holt R.A."/>
            <person name="Marra M.A."/>
            <person name="Hamelin R.C."/>
            <person name="Hirst M."/>
            <person name="Jones S.J.M."/>
            <person name="Bohlmann J."/>
            <person name="Breuil C."/>
        </authorList>
    </citation>
    <scope>NUCLEOTIDE SEQUENCE [LARGE SCALE GENOMIC DNA]</scope>
    <source>
        <strain evidence="2">kw1407 / UAMH 11150</strain>
    </source>
</reference>
<accession>F0X7F2</accession>
<evidence type="ECO:0000313" key="2">
    <source>
        <dbReference type="Proteomes" id="UP000007796"/>
    </source>
</evidence>
<organism evidence="2">
    <name type="scientific">Grosmannia clavigera (strain kw1407 / UAMH 11150)</name>
    <name type="common">Blue stain fungus</name>
    <name type="synonym">Graphiocladiella clavigera</name>
    <dbReference type="NCBI Taxonomy" id="655863"/>
    <lineage>
        <taxon>Eukaryota</taxon>
        <taxon>Fungi</taxon>
        <taxon>Dikarya</taxon>
        <taxon>Ascomycota</taxon>
        <taxon>Pezizomycotina</taxon>
        <taxon>Sordariomycetes</taxon>
        <taxon>Sordariomycetidae</taxon>
        <taxon>Ophiostomatales</taxon>
        <taxon>Ophiostomataceae</taxon>
        <taxon>Leptographium</taxon>
    </lineage>
</organism>
<dbReference type="HOGENOM" id="CLU_2867857_0_0_1"/>
<protein>
    <submittedName>
        <fullName evidence="1">Uncharacterized protein</fullName>
    </submittedName>
</protein>
<evidence type="ECO:0000313" key="1">
    <source>
        <dbReference type="EMBL" id="EFX06212.1"/>
    </source>
</evidence>
<name>F0X7F2_GROCL</name>
<dbReference type="GeneID" id="25979977"/>
<dbReference type="EMBL" id="GL629729">
    <property type="protein sequence ID" value="EFX06212.1"/>
    <property type="molecule type" value="Genomic_DNA"/>
</dbReference>
<dbReference type="RefSeq" id="XP_014175694.1">
    <property type="nucleotide sequence ID" value="XM_014320219.1"/>
</dbReference>
<proteinExistence type="predicted"/>
<gene>
    <name evidence="1" type="ORF">CMQ_6533</name>
</gene>
<sequence length="64" mass="7386">MKRFEHDAAWPGLNVWAPGASTDTFWHLPNSHNGTPRQQMVQDSMKHDEVAPRKGDRMAARLFR</sequence>
<dbReference type="Proteomes" id="UP000007796">
    <property type="component" value="Unassembled WGS sequence"/>
</dbReference>